<dbReference type="InterPro" id="IPR036938">
    <property type="entry name" value="PAP2/HPO_sf"/>
</dbReference>
<sequence>MQATSREINGTLRPRRAHTRRMAGMVVCVVAVLGLWLGAVMTRLGQAVDTLAMLRLRELSSIDPIDISFTHTVISYGGLAAIVIAVALIAIVRKRWQLAIRAVIVLAGANLTTQLLKTYLLPRPDLGINWATPPSLPSGHTTVAAATAVALIMVVPVAWRTVSVLIGTGWTLFIGFTTLVNGWHRPSDVLAAILVAAAWGFALAPNEVGPIAAARLRLVILRMAMAAAVIGGMGITAVAIRVASAGFLDAERLSGRVLTTAAGHGLTGAIAAASAALILTGVCALAFRQIDLIRTEAGGAR</sequence>
<keyword evidence="1" id="KW-0812">Transmembrane</keyword>
<evidence type="ECO:0000313" key="3">
    <source>
        <dbReference type="EMBL" id="SDZ91574.1"/>
    </source>
</evidence>
<feature type="transmembrane region" description="Helical" evidence="1">
    <location>
        <begin position="189"/>
        <end position="208"/>
    </location>
</feature>
<feature type="transmembrane region" description="Helical" evidence="1">
    <location>
        <begin position="98"/>
        <end position="116"/>
    </location>
</feature>
<dbReference type="SUPFAM" id="SSF48317">
    <property type="entry name" value="Acid phosphatase/Vanadium-dependent haloperoxidase"/>
    <property type="match status" value="1"/>
</dbReference>
<keyword evidence="1" id="KW-0472">Membrane</keyword>
<dbReference type="EMBL" id="FNQV01000003">
    <property type="protein sequence ID" value="SDZ91574.1"/>
    <property type="molecule type" value="Genomic_DNA"/>
</dbReference>
<keyword evidence="1" id="KW-1133">Transmembrane helix</keyword>
<feature type="domain" description="Phosphatidic acid phosphatase type 2/haloperoxidase" evidence="2">
    <location>
        <begin position="99"/>
        <end position="204"/>
    </location>
</feature>
<proteinExistence type="predicted"/>
<dbReference type="AlphaFoldDB" id="A0A1H3WYV6"/>
<dbReference type="Pfam" id="PF01569">
    <property type="entry name" value="PAP2"/>
    <property type="match status" value="1"/>
</dbReference>
<accession>A0A1H3WYV6</accession>
<dbReference type="InterPro" id="IPR000326">
    <property type="entry name" value="PAP2/HPO"/>
</dbReference>
<protein>
    <submittedName>
        <fullName evidence="3">PAP2 superfamily protein</fullName>
    </submittedName>
</protein>
<evidence type="ECO:0000256" key="1">
    <source>
        <dbReference type="SAM" id="Phobius"/>
    </source>
</evidence>
<evidence type="ECO:0000259" key="2">
    <source>
        <dbReference type="SMART" id="SM00014"/>
    </source>
</evidence>
<dbReference type="Gene3D" id="1.20.144.10">
    <property type="entry name" value="Phosphatidic acid phosphatase type 2/haloperoxidase"/>
    <property type="match status" value="1"/>
</dbReference>
<dbReference type="Proteomes" id="UP000199288">
    <property type="component" value="Unassembled WGS sequence"/>
</dbReference>
<keyword evidence="4" id="KW-1185">Reference proteome</keyword>
<feature type="transmembrane region" description="Helical" evidence="1">
    <location>
        <begin position="162"/>
        <end position="183"/>
    </location>
</feature>
<reference evidence="4" key="1">
    <citation type="submission" date="2016-10" db="EMBL/GenBank/DDBJ databases">
        <authorList>
            <person name="Varghese N."/>
            <person name="Submissions S."/>
        </authorList>
    </citation>
    <scope>NUCLEOTIDE SEQUENCE [LARGE SCALE GENOMIC DNA]</scope>
    <source>
        <strain evidence="4">KPR-1</strain>
    </source>
</reference>
<organism evidence="3 4">
    <name type="scientific">Bowdeniella nasicola</name>
    <dbReference type="NCBI Taxonomy" id="208480"/>
    <lineage>
        <taxon>Bacteria</taxon>
        <taxon>Bacillati</taxon>
        <taxon>Actinomycetota</taxon>
        <taxon>Actinomycetes</taxon>
        <taxon>Actinomycetales</taxon>
        <taxon>Actinomycetaceae</taxon>
        <taxon>Bowdeniella</taxon>
    </lineage>
</organism>
<gene>
    <name evidence="3" type="ORF">SAMN02910418_00526</name>
</gene>
<name>A0A1H3WYV6_9ACTO</name>
<feature type="transmembrane region" description="Helical" evidence="1">
    <location>
        <begin position="136"/>
        <end position="155"/>
    </location>
</feature>
<feature type="transmembrane region" description="Helical" evidence="1">
    <location>
        <begin position="263"/>
        <end position="287"/>
    </location>
</feature>
<dbReference type="SMART" id="SM00014">
    <property type="entry name" value="acidPPc"/>
    <property type="match status" value="1"/>
</dbReference>
<evidence type="ECO:0000313" key="4">
    <source>
        <dbReference type="Proteomes" id="UP000199288"/>
    </source>
</evidence>
<feature type="transmembrane region" description="Helical" evidence="1">
    <location>
        <begin position="220"/>
        <end position="243"/>
    </location>
</feature>
<feature type="transmembrane region" description="Helical" evidence="1">
    <location>
        <begin position="71"/>
        <end position="91"/>
    </location>
</feature>